<dbReference type="Proteomes" id="UP001603978">
    <property type="component" value="Unassembled WGS sequence"/>
</dbReference>
<dbReference type="Pfam" id="PF08242">
    <property type="entry name" value="Methyltransf_12"/>
    <property type="match status" value="2"/>
</dbReference>
<evidence type="ECO:0000259" key="1">
    <source>
        <dbReference type="Pfam" id="PF08242"/>
    </source>
</evidence>
<sequence>MHPDPAPASALAEAAEALTAHPWIGDAEPGPDGSLRICPAPSALTVQPTGGLVTEYLEHWGEVYDWTYTQADVQHAADLDLSGWRASDTGRPLPVAHMREWIEHTIDLVRSTGPRWILELGCGTGLLMHRLLDHVDGYVGTDVAASAVTALRARARPGTAIVHAAAHEATAPAVRAALGEVGAPDGRPDCVLLNSVTQCFPGVDYLRAVLGDAIGLVAPGGSVIVGDVRDSRLLDVYALWVERAADLAAADAELAKRAKDRATRDEELLFDPLLLARLAAGIAYESGRTVRMSVHPKTMTDDTELTRYRFDAVLRVDAEPPPAPEKVAWTSLPGDDRLGALKALLSGEPVHVHGIPNAILAPDRQGAVAPSRLRAVLGRRAAVVADPGDPGTLGVVSPADAAAGPVAGIGAGGGTVHDPFAAFARRRLQEISRAVLRRSPLSSVDIPILVDLPDTSATACDGAEVRRRAAERAAEAVADVEAARLPGFLDRLDQAALLAMACTLRPAGLIRGRATADEIAGTLGVAERHRWILRRWLEALTREGLLARDTEGRFHGLRKVRRDEVVAAGRGMEADGAEIGYPAETTRFLLAAMNRLPELLHDEVPLQALLFAGDDTGTADGAYRENTVNRYLNAAAGETLRWAAEQGGGRLRVLELGAGVGGTTVDALRALTGQDIDYLFTDVSRYFLSLGHERFGDRPGVRFALFDVNADPATQGVPPGSQDVLLSANVLHNARHAQDVVAGLSGLLAPGGLFVFVETCREMPAILTSMQFLMSPRVDEPRLEPGDPRNAGDRVFLTRDEWLAVLTGAGLRPSFTLPGEDHPLAATGLHLFVARRD</sequence>
<dbReference type="InterPro" id="IPR029063">
    <property type="entry name" value="SAM-dependent_MTases_sf"/>
</dbReference>
<keyword evidence="2" id="KW-0808">Transferase</keyword>
<feature type="domain" description="Methyltransferase type 12" evidence="1">
    <location>
        <begin position="654"/>
        <end position="754"/>
    </location>
</feature>
<dbReference type="PANTHER" id="PTHR43861">
    <property type="entry name" value="TRANS-ACONITATE 2-METHYLTRANSFERASE-RELATED"/>
    <property type="match status" value="1"/>
</dbReference>
<feature type="domain" description="Methyltransferase type 12" evidence="1">
    <location>
        <begin position="118"/>
        <end position="222"/>
    </location>
</feature>
<organism evidence="2 3">
    <name type="scientific">Nonomuraea marmarensis</name>
    <dbReference type="NCBI Taxonomy" id="3351344"/>
    <lineage>
        <taxon>Bacteria</taxon>
        <taxon>Bacillati</taxon>
        <taxon>Actinomycetota</taxon>
        <taxon>Actinomycetes</taxon>
        <taxon>Streptosporangiales</taxon>
        <taxon>Streptosporangiaceae</taxon>
        <taxon>Nonomuraea</taxon>
    </lineage>
</organism>
<protein>
    <submittedName>
        <fullName evidence="2">Methyltransferase</fullName>
    </submittedName>
</protein>
<reference evidence="2 3" key="1">
    <citation type="submission" date="2024-10" db="EMBL/GenBank/DDBJ databases">
        <authorList>
            <person name="Topkara A.R."/>
            <person name="Saygin H."/>
        </authorList>
    </citation>
    <scope>NUCLEOTIDE SEQUENCE [LARGE SCALE GENOMIC DNA]</scope>
    <source>
        <strain evidence="2 3">M3C6</strain>
    </source>
</reference>
<dbReference type="RefSeq" id="WP_393169616.1">
    <property type="nucleotide sequence ID" value="NZ_JBICRM010000016.1"/>
</dbReference>
<gene>
    <name evidence="2" type="ORF">ACFLIM_25780</name>
</gene>
<name>A0ABW7AGX6_9ACTN</name>
<evidence type="ECO:0000313" key="3">
    <source>
        <dbReference type="Proteomes" id="UP001603978"/>
    </source>
</evidence>
<dbReference type="CDD" id="cd02440">
    <property type="entry name" value="AdoMet_MTases"/>
    <property type="match status" value="2"/>
</dbReference>
<dbReference type="SUPFAM" id="SSF53335">
    <property type="entry name" value="S-adenosyl-L-methionine-dependent methyltransferases"/>
    <property type="match status" value="2"/>
</dbReference>
<evidence type="ECO:0000313" key="2">
    <source>
        <dbReference type="EMBL" id="MFG1706609.1"/>
    </source>
</evidence>
<dbReference type="Gene3D" id="3.40.50.150">
    <property type="entry name" value="Vaccinia Virus protein VP39"/>
    <property type="match status" value="2"/>
</dbReference>
<dbReference type="EMBL" id="JBICRM010000016">
    <property type="protein sequence ID" value="MFG1706609.1"/>
    <property type="molecule type" value="Genomic_DNA"/>
</dbReference>
<comment type="caution">
    <text evidence="2">The sequence shown here is derived from an EMBL/GenBank/DDBJ whole genome shotgun (WGS) entry which is preliminary data.</text>
</comment>
<dbReference type="InterPro" id="IPR013217">
    <property type="entry name" value="Methyltransf_12"/>
</dbReference>
<proteinExistence type="predicted"/>
<dbReference type="GO" id="GO:0032259">
    <property type="term" value="P:methylation"/>
    <property type="evidence" value="ECO:0007669"/>
    <property type="project" value="UniProtKB-KW"/>
</dbReference>
<accession>A0ABW7AGX6</accession>
<dbReference type="GO" id="GO:0008168">
    <property type="term" value="F:methyltransferase activity"/>
    <property type="evidence" value="ECO:0007669"/>
    <property type="project" value="UniProtKB-KW"/>
</dbReference>
<keyword evidence="3" id="KW-1185">Reference proteome</keyword>
<keyword evidence="2" id="KW-0489">Methyltransferase</keyword>